<evidence type="ECO:0000313" key="1">
    <source>
        <dbReference type="EMBL" id="EPC01897.1"/>
    </source>
</evidence>
<protein>
    <submittedName>
        <fullName evidence="1">Uncharacterized protein</fullName>
    </submittedName>
</protein>
<accession>S2KIH5</accession>
<comment type="caution">
    <text evidence="1">The sequence shown here is derived from an EMBL/GenBank/DDBJ whole genome shotgun (WGS) entry which is preliminary data.</text>
</comment>
<evidence type="ECO:0000313" key="2">
    <source>
        <dbReference type="Proteomes" id="UP000014463"/>
    </source>
</evidence>
<dbReference type="Proteomes" id="UP000014463">
    <property type="component" value="Unassembled WGS sequence"/>
</dbReference>
<name>S2KIH5_LITA3</name>
<dbReference type="AlphaFoldDB" id="S2KIH5"/>
<sequence>MKFMNKGALVAEAGTQDPRYRDMSAYDGKPFECACGSTHAFYSNLNESNFATTGANAKMIVSCPSNAETYTLIKTKYKFMIMFDHFVSLAGTNG</sequence>
<keyword evidence="2" id="KW-1185">Reference proteome</keyword>
<dbReference type="EMBL" id="ASTJ01000029">
    <property type="protein sequence ID" value="EPC01897.1"/>
    <property type="molecule type" value="Genomic_DNA"/>
</dbReference>
<proteinExistence type="predicted"/>
<organism evidence="1 2">
    <name type="scientific">Litchfieldella anticariensis (strain DSM 16096 / CECT 5854 / CIP 108499 / LMG 22089 / FP35)</name>
    <name type="common">Halomonas anticariensis</name>
    <dbReference type="NCBI Taxonomy" id="1121939"/>
    <lineage>
        <taxon>Bacteria</taxon>
        <taxon>Pseudomonadati</taxon>
        <taxon>Pseudomonadota</taxon>
        <taxon>Gammaproteobacteria</taxon>
        <taxon>Oceanospirillales</taxon>
        <taxon>Halomonadaceae</taxon>
        <taxon>Litchfieldella</taxon>
    </lineage>
</organism>
<reference evidence="1 2" key="1">
    <citation type="journal article" date="2013" name="Genome Announc.">
        <title>Draft genome sequence of the moderately halophilic gammaproteobacterium Halomonas anticariensis FP35.</title>
        <authorList>
            <person name="Tahrioui A."/>
            <person name="Quesada E."/>
            <person name="Llamas I."/>
        </authorList>
    </citation>
    <scope>NUCLEOTIDE SEQUENCE [LARGE SCALE GENOMIC DNA]</scope>
    <source>
        <strain evidence="2">DSM 16096 / CECT 5854 / LMG 22089 / FP35</strain>
    </source>
</reference>
<gene>
    <name evidence="1" type="ORF">L861_19795</name>
</gene>